<feature type="non-terminal residue" evidence="5">
    <location>
        <position position="1"/>
    </location>
</feature>
<gene>
    <name evidence="5" type="ORF">IPOD504_LOCUS3572</name>
</gene>
<evidence type="ECO:0000256" key="4">
    <source>
        <dbReference type="SAM" id="MobiDB-lite"/>
    </source>
</evidence>
<dbReference type="InterPro" id="IPR011990">
    <property type="entry name" value="TPR-like_helical_dom_sf"/>
</dbReference>
<dbReference type="Pfam" id="PF13432">
    <property type="entry name" value="TPR_16"/>
    <property type="match status" value="1"/>
</dbReference>
<dbReference type="SUPFAM" id="SSF48452">
    <property type="entry name" value="TPR-like"/>
    <property type="match status" value="1"/>
</dbReference>
<organism evidence="5 6">
    <name type="scientific">Iphiclides podalirius</name>
    <name type="common">scarce swallowtail</name>
    <dbReference type="NCBI Taxonomy" id="110791"/>
    <lineage>
        <taxon>Eukaryota</taxon>
        <taxon>Metazoa</taxon>
        <taxon>Ecdysozoa</taxon>
        <taxon>Arthropoda</taxon>
        <taxon>Hexapoda</taxon>
        <taxon>Insecta</taxon>
        <taxon>Pterygota</taxon>
        <taxon>Neoptera</taxon>
        <taxon>Endopterygota</taxon>
        <taxon>Lepidoptera</taxon>
        <taxon>Glossata</taxon>
        <taxon>Ditrysia</taxon>
        <taxon>Papilionoidea</taxon>
        <taxon>Papilionidae</taxon>
        <taxon>Papilioninae</taxon>
        <taxon>Iphiclides</taxon>
    </lineage>
</organism>
<sequence>MEGGSGLKGNGDNLGYLLCKYRQGRFRLSFEAYVEADKLEKYPDAEIYCGLAECSWNLGDVERGVEWARAAVQAGGGERAGALLARLYLASDQVEAALQAYDQAIAAGACSADTLAAAGALRLRSGDPRSAFQLLGAALAQQPSQHGAALALAAMLMQHGDEEAALARLKVALSAHPACVAAHSNLGLVLLAKRKYVAALTCLQRAACAAPLSARAAHNLAIGLLACKRPVSAFCRLATAASLQPKQPYTVLLLAVALERLGDERADAAYSRAMALRPQDPLLALNVAARHARASRLTEAASAAAHTARLLLINPDPQLSSSLSVLLSQLRDAGVEVTELSDAATEPATASEQPDTPDDDRFAPDEV</sequence>
<reference evidence="5" key="1">
    <citation type="submission" date="2022-03" db="EMBL/GenBank/DDBJ databases">
        <authorList>
            <person name="Martin H S."/>
        </authorList>
    </citation>
    <scope>NUCLEOTIDE SEQUENCE</scope>
</reference>
<dbReference type="EMBL" id="OW152826">
    <property type="protein sequence ID" value="CAH2042085.1"/>
    <property type="molecule type" value="Genomic_DNA"/>
</dbReference>
<feature type="region of interest" description="Disordered" evidence="4">
    <location>
        <begin position="338"/>
        <end position="367"/>
    </location>
</feature>
<evidence type="ECO:0000256" key="2">
    <source>
        <dbReference type="ARBA" id="ARBA00022803"/>
    </source>
</evidence>
<evidence type="ECO:0000256" key="3">
    <source>
        <dbReference type="ARBA" id="ARBA00023778"/>
    </source>
</evidence>
<accession>A0ABN8I3F7</accession>
<protein>
    <recommendedName>
        <fullName evidence="7">Bardet-Biedl syndrome 4</fullName>
    </recommendedName>
</protein>
<keyword evidence="1" id="KW-0677">Repeat</keyword>
<dbReference type="SMART" id="SM00028">
    <property type="entry name" value="TPR"/>
    <property type="match status" value="5"/>
</dbReference>
<evidence type="ECO:0000313" key="5">
    <source>
        <dbReference type="EMBL" id="CAH2042085.1"/>
    </source>
</evidence>
<name>A0ABN8I3F7_9NEOP</name>
<proteinExistence type="inferred from homology"/>
<evidence type="ECO:0000256" key="1">
    <source>
        <dbReference type="ARBA" id="ARBA00022737"/>
    </source>
</evidence>
<dbReference type="Pfam" id="PF14559">
    <property type="entry name" value="TPR_19"/>
    <property type="match status" value="1"/>
</dbReference>
<dbReference type="PANTHER" id="PTHR44186:SF1">
    <property type="entry name" value="BARDET-BIEDL SYNDROME 4 PROTEIN"/>
    <property type="match status" value="1"/>
</dbReference>
<comment type="similarity">
    <text evidence="3">Belongs to the BBS4 family.</text>
</comment>
<evidence type="ECO:0008006" key="7">
    <source>
        <dbReference type="Google" id="ProtNLM"/>
    </source>
</evidence>
<keyword evidence="6" id="KW-1185">Reference proteome</keyword>
<dbReference type="Gene3D" id="1.25.40.10">
    <property type="entry name" value="Tetratricopeptide repeat domain"/>
    <property type="match status" value="3"/>
</dbReference>
<keyword evidence="2" id="KW-0802">TPR repeat</keyword>
<dbReference type="PANTHER" id="PTHR44186">
    <property type="match status" value="1"/>
</dbReference>
<dbReference type="Proteomes" id="UP000837857">
    <property type="component" value="Chromosome 14"/>
</dbReference>
<dbReference type="InterPro" id="IPR019734">
    <property type="entry name" value="TPR_rpt"/>
</dbReference>
<evidence type="ECO:0000313" key="6">
    <source>
        <dbReference type="Proteomes" id="UP000837857"/>
    </source>
</evidence>